<evidence type="ECO:0000259" key="2">
    <source>
        <dbReference type="Pfam" id="PF13354"/>
    </source>
</evidence>
<comment type="caution">
    <text evidence="3">The sequence shown here is derived from an EMBL/GenBank/DDBJ whole genome shotgun (WGS) entry which is preliminary data.</text>
</comment>
<dbReference type="EMBL" id="BOOY01000008">
    <property type="protein sequence ID" value="GIJ02324.1"/>
    <property type="molecule type" value="Genomic_DNA"/>
</dbReference>
<protein>
    <recommendedName>
        <fullName evidence="2">Beta-lactamase class A catalytic domain-containing protein</fullName>
    </recommendedName>
</protein>
<dbReference type="Proteomes" id="UP000652013">
    <property type="component" value="Unassembled WGS sequence"/>
</dbReference>
<reference evidence="3" key="1">
    <citation type="submission" date="2021-01" db="EMBL/GenBank/DDBJ databases">
        <title>Whole genome shotgun sequence of Spirilliplanes yamanashiensis NBRC 15828.</title>
        <authorList>
            <person name="Komaki H."/>
            <person name="Tamura T."/>
        </authorList>
    </citation>
    <scope>NUCLEOTIDE SEQUENCE</scope>
    <source>
        <strain evidence="3">NBRC 15828</strain>
    </source>
</reference>
<dbReference type="InterPro" id="IPR000871">
    <property type="entry name" value="Beta-lactam_class-A"/>
</dbReference>
<dbReference type="SUPFAM" id="SSF56601">
    <property type="entry name" value="beta-lactamase/transpeptidase-like"/>
    <property type="match status" value="1"/>
</dbReference>
<sequence length="477" mass="50866">MRVRTILSWTMAVVVGAAVVPPPAAAAAAPVPPPEQSLAEFLQQTLDSLAFQEVLDLAPRTSAQAGARAAAPAPTVDKEAAPSVQRAPGAAAALAAAQPIFQQPQIDATVLELDRHGRVAGSATVLMSPQYPRGVVVPVDANLHTTGVRWRQWDDAGWYVNRGQGTIDVLPGREDAPLDYMLPYPASVLKLMVAFGVLRLVDQGVVGLDDTYRYQPTTISSLCGAASADTVRKYLDAALTQSSNNASCALIKMMWDHNAIDGLNQQFQDLGLETLRLVGTNPVNGGRWGNTITMSSLDTAKLLAIVNGGRGTLWTAPDGRRVTRNVLSASSRALFLTALGRQGFNWMLSTTNYCGRDYPAPGIPQVVADRWIGADGTVTVAGNRFGQDVRPCNAEAQVTFAHKPGWVNNSGADAGIVRSLPGEAKRHYIISVFSNLGDQYRDPGRPATPAGTVPVEYTQKFAQLGAAVDRYQAACRR</sequence>
<feature type="signal peptide" evidence="1">
    <location>
        <begin position="1"/>
        <end position="26"/>
    </location>
</feature>
<dbReference type="GO" id="GO:0008800">
    <property type="term" value="F:beta-lactamase activity"/>
    <property type="evidence" value="ECO:0007669"/>
    <property type="project" value="InterPro"/>
</dbReference>
<dbReference type="Pfam" id="PF13354">
    <property type="entry name" value="Beta-lactamase2"/>
    <property type="match status" value="1"/>
</dbReference>
<evidence type="ECO:0000313" key="4">
    <source>
        <dbReference type="Proteomes" id="UP000652013"/>
    </source>
</evidence>
<organism evidence="3 4">
    <name type="scientific">Spirilliplanes yamanashiensis</name>
    <dbReference type="NCBI Taxonomy" id="42233"/>
    <lineage>
        <taxon>Bacteria</taxon>
        <taxon>Bacillati</taxon>
        <taxon>Actinomycetota</taxon>
        <taxon>Actinomycetes</taxon>
        <taxon>Micromonosporales</taxon>
        <taxon>Micromonosporaceae</taxon>
        <taxon>Spirilliplanes</taxon>
    </lineage>
</organism>
<dbReference type="InterPro" id="IPR012338">
    <property type="entry name" value="Beta-lactam/transpept-like"/>
</dbReference>
<gene>
    <name evidence="3" type="ORF">Sya03_16760</name>
</gene>
<dbReference type="GO" id="GO:0046677">
    <property type="term" value="P:response to antibiotic"/>
    <property type="evidence" value="ECO:0007669"/>
    <property type="project" value="InterPro"/>
</dbReference>
<dbReference type="InterPro" id="IPR045155">
    <property type="entry name" value="Beta-lactam_cat"/>
</dbReference>
<keyword evidence="4" id="KW-1185">Reference proteome</keyword>
<dbReference type="GO" id="GO:0030655">
    <property type="term" value="P:beta-lactam antibiotic catabolic process"/>
    <property type="evidence" value="ECO:0007669"/>
    <property type="project" value="InterPro"/>
</dbReference>
<accession>A0A8J4DIF8</accession>
<proteinExistence type="predicted"/>
<dbReference type="PANTHER" id="PTHR35333:SF3">
    <property type="entry name" value="BETA-LACTAMASE-TYPE TRANSPEPTIDASE FOLD CONTAINING PROTEIN"/>
    <property type="match status" value="1"/>
</dbReference>
<dbReference type="RefSeq" id="WP_203937608.1">
    <property type="nucleotide sequence ID" value="NZ_BAAAGJ010000012.1"/>
</dbReference>
<keyword evidence="1" id="KW-0732">Signal</keyword>
<evidence type="ECO:0000313" key="3">
    <source>
        <dbReference type="EMBL" id="GIJ02324.1"/>
    </source>
</evidence>
<feature type="chain" id="PRO_5035310454" description="Beta-lactamase class A catalytic domain-containing protein" evidence="1">
    <location>
        <begin position="27"/>
        <end position="477"/>
    </location>
</feature>
<dbReference type="Gene3D" id="3.40.710.10">
    <property type="entry name" value="DD-peptidase/beta-lactamase superfamily"/>
    <property type="match status" value="1"/>
</dbReference>
<dbReference type="AlphaFoldDB" id="A0A8J4DIF8"/>
<name>A0A8J4DIF8_9ACTN</name>
<feature type="domain" description="Beta-lactamase class A catalytic" evidence="2">
    <location>
        <begin position="184"/>
        <end position="330"/>
    </location>
</feature>
<dbReference type="PANTHER" id="PTHR35333">
    <property type="entry name" value="BETA-LACTAMASE"/>
    <property type="match status" value="1"/>
</dbReference>
<evidence type="ECO:0000256" key="1">
    <source>
        <dbReference type="SAM" id="SignalP"/>
    </source>
</evidence>